<comment type="caution">
    <text evidence="1">The sequence shown here is derived from an EMBL/GenBank/DDBJ whole genome shotgun (WGS) entry which is preliminary data.</text>
</comment>
<reference evidence="1" key="1">
    <citation type="submission" date="2023-09" db="EMBL/GenBank/DDBJ databases">
        <title>Vallitalea sediminicola and Vallitalea maricola sp. nov., anaerobic bacteria isolated from marine sediment.</title>
        <authorList>
            <person name="Hirano S."/>
            <person name="Maeda A."/>
            <person name="Terahara T."/>
            <person name="Mori K."/>
            <person name="Hamada M."/>
            <person name="Matsumoto R."/>
            <person name="Kobayashi T."/>
        </authorList>
    </citation>
    <scope>NUCLEOTIDE SEQUENCE</scope>
    <source>
        <strain evidence="1">AN17-2</strain>
    </source>
</reference>
<evidence type="ECO:0000313" key="2">
    <source>
        <dbReference type="Proteomes" id="UP001374599"/>
    </source>
</evidence>
<sequence>MKRLLLSLLIILCLSGCMKNTQIQDEQKEDKILDDSINTSTEKTSDNLKNPSIDQKSDSAYPIIKDNIPELNDAILEMIISKYLLTFSNDFSFTQDDYINFKKAFNYIITGGTYPLQPFRGKELIAPYYDRESHKYILPIEKMNKLILEKKVDASYFTKLPIVNDTYIAGSSFTSIRPELYSYFNEETSSITVPAKIIDDYILSKFNTIIDHSIIEEYDANSDTYTYTPFVGGHYSSQEIDEVVFQDEIAHITFTLNEEPDEELPATLYDGTFIIEFADGEYKFLAGDIIKKK</sequence>
<organism evidence="1 2">
    <name type="scientific">Vallitalea maricola</name>
    <dbReference type="NCBI Taxonomy" id="3074433"/>
    <lineage>
        <taxon>Bacteria</taxon>
        <taxon>Bacillati</taxon>
        <taxon>Bacillota</taxon>
        <taxon>Clostridia</taxon>
        <taxon>Lachnospirales</taxon>
        <taxon>Vallitaleaceae</taxon>
        <taxon>Vallitalea</taxon>
    </lineage>
</organism>
<dbReference type="Proteomes" id="UP001374599">
    <property type="component" value="Unassembled WGS sequence"/>
</dbReference>
<dbReference type="EMBL" id="BTPU01000009">
    <property type="protein sequence ID" value="GMQ61393.1"/>
    <property type="molecule type" value="Genomic_DNA"/>
</dbReference>
<name>A0ACB5UHL4_9FIRM</name>
<evidence type="ECO:0000313" key="1">
    <source>
        <dbReference type="EMBL" id="GMQ61393.1"/>
    </source>
</evidence>
<protein>
    <submittedName>
        <fullName evidence="1">Uncharacterized protein</fullName>
    </submittedName>
</protein>
<proteinExistence type="predicted"/>
<accession>A0ACB5UHL4</accession>
<gene>
    <name evidence="1" type="ORF">AN2V17_06220</name>
</gene>
<keyword evidence="2" id="KW-1185">Reference proteome</keyword>